<dbReference type="Proteomes" id="UP000578531">
    <property type="component" value="Unassembled WGS sequence"/>
</dbReference>
<reference evidence="5 6" key="1">
    <citation type="journal article" date="2020" name="Genomics">
        <title>Complete, high-quality genomes from long-read metagenomic sequencing of two wolf lichen thalli reveals enigmatic genome architecture.</title>
        <authorList>
            <person name="McKenzie S.K."/>
            <person name="Walston R.F."/>
            <person name="Allen J.L."/>
        </authorList>
    </citation>
    <scope>NUCLEOTIDE SEQUENCE [LARGE SCALE GENOMIC DNA]</scope>
    <source>
        <strain evidence="5">WasteWater2</strain>
    </source>
</reference>
<feature type="transmembrane region" description="Helical" evidence="4">
    <location>
        <begin position="31"/>
        <end position="59"/>
    </location>
</feature>
<keyword evidence="2" id="KW-0560">Oxidoreductase</keyword>
<dbReference type="EMBL" id="JACCJC010000004">
    <property type="protein sequence ID" value="KAF6240231.1"/>
    <property type="molecule type" value="Genomic_DNA"/>
</dbReference>
<evidence type="ECO:0000256" key="2">
    <source>
        <dbReference type="ARBA" id="ARBA00023002"/>
    </source>
</evidence>
<dbReference type="PANTHER" id="PTHR33365">
    <property type="entry name" value="YALI0B05434P"/>
    <property type="match status" value="1"/>
</dbReference>
<comment type="caution">
    <text evidence="5">The sequence shown here is derived from an EMBL/GenBank/DDBJ whole genome shotgun (WGS) entry which is preliminary data.</text>
</comment>
<dbReference type="OrthoDB" id="3687641at2759"/>
<keyword evidence="4" id="KW-1133">Transmembrane helix</keyword>
<proteinExistence type="inferred from homology"/>
<organism evidence="5 6">
    <name type="scientific">Letharia columbiana</name>
    <dbReference type="NCBI Taxonomy" id="112416"/>
    <lineage>
        <taxon>Eukaryota</taxon>
        <taxon>Fungi</taxon>
        <taxon>Dikarya</taxon>
        <taxon>Ascomycota</taxon>
        <taxon>Pezizomycotina</taxon>
        <taxon>Lecanoromycetes</taxon>
        <taxon>OSLEUM clade</taxon>
        <taxon>Lecanoromycetidae</taxon>
        <taxon>Lecanorales</taxon>
        <taxon>Lecanorineae</taxon>
        <taxon>Parmeliaceae</taxon>
        <taxon>Letharia</taxon>
    </lineage>
</organism>
<sequence length="247" mass="28131">MAAYHLLQNKEHDEEVATPSRIGTRNVSRKLWKWVSSLACFLCGCVFTIMSLVAGQYVFSNETALAEDLSILIPPGLFSTEFTLDEKFRMKPSPESDEAWRSILPNGLGVVQHPVIGPEIVNLAFVHQLHCLATIRKNYFAGQQRAATTETDKHMVHCLDYIRQALQCHVDTNLEFRVALGTRDAAFTGYGEHKCRDFDRVFRFAEKWRVYDGKNASEWIKISDEETIPGRVINYDYVSSRGDPEPK</sequence>
<accession>A0A8H6G490</accession>
<keyword evidence="4" id="KW-0472">Membrane</keyword>
<gene>
    <name evidence="5" type="ORF">HO173_001842</name>
</gene>
<evidence type="ECO:0000256" key="3">
    <source>
        <dbReference type="ARBA" id="ARBA00035112"/>
    </source>
</evidence>
<keyword evidence="6" id="KW-1185">Reference proteome</keyword>
<dbReference type="GO" id="GO:0043386">
    <property type="term" value="P:mycotoxin biosynthetic process"/>
    <property type="evidence" value="ECO:0007669"/>
    <property type="project" value="InterPro"/>
</dbReference>
<name>A0A8H6G490_9LECA</name>
<dbReference type="InterPro" id="IPR021765">
    <property type="entry name" value="UstYa-like"/>
</dbReference>
<comment type="similarity">
    <text evidence="3">Belongs to the ustYa family.</text>
</comment>
<dbReference type="AlphaFoldDB" id="A0A8H6G490"/>
<evidence type="ECO:0000256" key="4">
    <source>
        <dbReference type="SAM" id="Phobius"/>
    </source>
</evidence>
<protein>
    <recommendedName>
        <fullName evidence="7">Tat pathway signal sequence</fullName>
    </recommendedName>
</protein>
<evidence type="ECO:0000256" key="1">
    <source>
        <dbReference type="ARBA" id="ARBA00004685"/>
    </source>
</evidence>
<dbReference type="PANTHER" id="PTHR33365:SF11">
    <property type="entry name" value="TAT PATHWAY SIGNAL SEQUENCE"/>
    <property type="match status" value="1"/>
</dbReference>
<evidence type="ECO:0000313" key="6">
    <source>
        <dbReference type="Proteomes" id="UP000578531"/>
    </source>
</evidence>
<evidence type="ECO:0008006" key="7">
    <source>
        <dbReference type="Google" id="ProtNLM"/>
    </source>
</evidence>
<keyword evidence="4" id="KW-0812">Transmembrane</keyword>
<dbReference type="RefSeq" id="XP_037169500.1">
    <property type="nucleotide sequence ID" value="XM_037303778.1"/>
</dbReference>
<dbReference type="GeneID" id="59283516"/>
<dbReference type="Pfam" id="PF11807">
    <property type="entry name" value="UstYa"/>
    <property type="match status" value="1"/>
</dbReference>
<dbReference type="GO" id="GO:0016491">
    <property type="term" value="F:oxidoreductase activity"/>
    <property type="evidence" value="ECO:0007669"/>
    <property type="project" value="UniProtKB-KW"/>
</dbReference>
<comment type="pathway">
    <text evidence="1">Mycotoxin biosynthesis.</text>
</comment>
<evidence type="ECO:0000313" key="5">
    <source>
        <dbReference type="EMBL" id="KAF6240231.1"/>
    </source>
</evidence>